<dbReference type="Proteomes" id="UP000199520">
    <property type="component" value="Unassembled WGS sequence"/>
</dbReference>
<sequence length="707" mass="81841">MEKILLVLVGKIKKRDRFSKLLHEFEQEGYAVHLFEDENPASFGLDTLESAVGYLQHHYGGFESITVMGNNKSLLFAWYRMKHSTIKEYLLYVEEAIGTEDMIVNEDKEKIIALNDFSDLQITDGMKSIKIIFEDWDHIVSLIANYILYIAPYKNEKITASLHDDAPTGWDDILESKLFQDIITYLHGKYSLSIGILSIILVPFVYHKMKNSDILDCLLYNAAEEYGRLDFNTRIKVIDYIEDLFPYFTPQCQVCLLSLLYESTHEKKYILQMLDKKLCNKLTIQEKSATFWKIKSMLFVGKLELTIDELIIFKHFYQVCVDEIVQQVQLPKTKPVVLRNRDRIVIITSQFLGIEHAPTRNVLDYSHNLKKMGKEVFIINSADISFPLYEPLKAKPIESYNTFNYIEIDNENYPFYQSKAEMPNFQDMQKIIDLVDDFNPEFVIAVGDSTLAADVCSHFIDVITIPCGGILPIYPKTYWAVPRKPLPSDEQVFQAFSMAKERIFSIHYTFMKKEKETQLVRRDLELPEDAFILCVVGNRLDVEVTEIFITELEDILREVPQSYILFVGVYPNYNEVMLKHSLLKQRSHYAGRRSDIQSIYPLCNAYLNPLRQGGATSGAEAMLEGIPIITKPHGDVYYQLWLEQSFTDTADIITFLQRCIADPVFYLKQCNHAKALGEKLFNTAGMMQEVLSYMGNYLRIVKERAND</sequence>
<dbReference type="SUPFAM" id="SSF53756">
    <property type="entry name" value="UDP-Glycosyltransferase/glycogen phosphorylase"/>
    <property type="match status" value="1"/>
</dbReference>
<dbReference type="EMBL" id="FOTS01000005">
    <property type="protein sequence ID" value="SFL45092.1"/>
    <property type="molecule type" value="Genomic_DNA"/>
</dbReference>
<evidence type="ECO:0000313" key="1">
    <source>
        <dbReference type="EMBL" id="SFL45092.1"/>
    </source>
</evidence>
<dbReference type="STRING" id="1123291.SAMN04490355_100510"/>
<keyword evidence="2" id="KW-1185">Reference proteome</keyword>
<dbReference type="AlphaFoldDB" id="A0A1I4HSG5"/>
<proteinExistence type="predicted"/>
<dbReference type="OrthoDB" id="1883113at2"/>
<reference evidence="2" key="1">
    <citation type="submission" date="2016-10" db="EMBL/GenBank/DDBJ databases">
        <authorList>
            <person name="Varghese N."/>
            <person name="Submissions S."/>
        </authorList>
    </citation>
    <scope>NUCLEOTIDE SEQUENCE [LARGE SCALE GENOMIC DNA]</scope>
    <source>
        <strain evidence="2">DSM 13327</strain>
    </source>
</reference>
<name>A0A1I4HSG5_9FIRM</name>
<dbReference type="Gene3D" id="3.40.50.2000">
    <property type="entry name" value="Glycogen Phosphorylase B"/>
    <property type="match status" value="1"/>
</dbReference>
<dbReference type="RefSeq" id="WP_090932999.1">
    <property type="nucleotide sequence ID" value="NZ_FOTS01000005.1"/>
</dbReference>
<accession>A0A1I4HSG5</accession>
<organism evidence="1 2">
    <name type="scientific">Pelosinus propionicus DSM 13327</name>
    <dbReference type="NCBI Taxonomy" id="1123291"/>
    <lineage>
        <taxon>Bacteria</taxon>
        <taxon>Bacillati</taxon>
        <taxon>Bacillota</taxon>
        <taxon>Negativicutes</taxon>
        <taxon>Selenomonadales</taxon>
        <taxon>Sporomusaceae</taxon>
        <taxon>Pelosinus</taxon>
    </lineage>
</organism>
<protein>
    <submittedName>
        <fullName evidence="1">Uncharacterized protein</fullName>
    </submittedName>
</protein>
<gene>
    <name evidence="1" type="ORF">SAMN04490355_100510</name>
</gene>
<evidence type="ECO:0000313" key="2">
    <source>
        <dbReference type="Proteomes" id="UP000199520"/>
    </source>
</evidence>